<feature type="domain" description="Pirin N-terminal" evidence="4">
    <location>
        <begin position="45"/>
        <end position="146"/>
    </location>
</feature>
<protein>
    <submittedName>
        <fullName evidence="6">Pirin</fullName>
    </submittedName>
</protein>
<dbReference type="RefSeq" id="WP_178359032.1">
    <property type="nucleotide sequence ID" value="NZ_JABFYL010000025.1"/>
</dbReference>
<comment type="caution">
    <text evidence="6">The sequence shown here is derived from an EMBL/GenBank/DDBJ whole genome shotgun (WGS) entry which is preliminary data.</text>
</comment>
<feature type="domain" description="Pirin C-terminal" evidence="5">
    <location>
        <begin position="202"/>
        <end position="310"/>
    </location>
</feature>
<comment type="similarity">
    <text evidence="1 3">Belongs to the pirin family.</text>
</comment>
<gene>
    <name evidence="6" type="ORF">HLY00_3408</name>
</gene>
<dbReference type="SUPFAM" id="SSF51182">
    <property type="entry name" value="RmlC-like cupins"/>
    <property type="match status" value="1"/>
</dbReference>
<evidence type="ECO:0000313" key="7">
    <source>
        <dbReference type="Proteomes" id="UP000570517"/>
    </source>
</evidence>
<feature type="binding site" evidence="2">
    <location>
        <position position="124"/>
    </location>
    <ligand>
        <name>Fe cation</name>
        <dbReference type="ChEBI" id="CHEBI:24875"/>
    </ligand>
</feature>
<dbReference type="InterPro" id="IPR014710">
    <property type="entry name" value="RmlC-like_jellyroll"/>
</dbReference>
<feature type="binding site" evidence="2">
    <location>
        <position position="126"/>
    </location>
    <ligand>
        <name>Fe cation</name>
        <dbReference type="ChEBI" id="CHEBI:24875"/>
    </ligand>
</feature>
<keyword evidence="2" id="KW-0479">Metal-binding</keyword>
<evidence type="ECO:0000256" key="2">
    <source>
        <dbReference type="PIRSR" id="PIRSR006232-1"/>
    </source>
</evidence>
<keyword evidence="7" id="KW-1185">Reference proteome</keyword>
<evidence type="ECO:0000313" key="6">
    <source>
        <dbReference type="EMBL" id="NVN50688.1"/>
    </source>
</evidence>
<dbReference type="Proteomes" id="UP000570517">
    <property type="component" value="Unassembled WGS sequence"/>
</dbReference>
<dbReference type="Pfam" id="PF05726">
    <property type="entry name" value="Pirin_C"/>
    <property type="match status" value="1"/>
</dbReference>
<dbReference type="GO" id="GO:0046872">
    <property type="term" value="F:metal ion binding"/>
    <property type="evidence" value="ECO:0007669"/>
    <property type="project" value="UniProtKB-KW"/>
</dbReference>
<dbReference type="InterPro" id="IPR008778">
    <property type="entry name" value="Pirin_C_dom"/>
</dbReference>
<evidence type="ECO:0000256" key="3">
    <source>
        <dbReference type="RuleBase" id="RU003457"/>
    </source>
</evidence>
<dbReference type="EMBL" id="JABFYL010000025">
    <property type="protein sequence ID" value="NVN50688.1"/>
    <property type="molecule type" value="Genomic_DNA"/>
</dbReference>
<accession>A0A850PJN0</accession>
<comment type="cofactor">
    <cofactor evidence="2">
        <name>Fe cation</name>
        <dbReference type="ChEBI" id="CHEBI:24875"/>
    </cofactor>
    <text evidence="2">Binds 1 Fe cation per subunit.</text>
</comment>
<evidence type="ECO:0000259" key="4">
    <source>
        <dbReference type="Pfam" id="PF02678"/>
    </source>
</evidence>
<dbReference type="PANTHER" id="PTHR13903">
    <property type="entry name" value="PIRIN-RELATED"/>
    <property type="match status" value="1"/>
</dbReference>
<keyword evidence="2" id="KW-0408">Iron</keyword>
<dbReference type="InterPro" id="IPR003829">
    <property type="entry name" value="Pirin_N_dom"/>
</dbReference>
<dbReference type="InterPro" id="IPR011051">
    <property type="entry name" value="RmlC_Cupin_sf"/>
</dbReference>
<sequence length="324" mass="34662">MPAITADTFTLPRIAGPATSDTERAVRSVTTGPRGYEGEGFPVVRAFAGVDARDLDPFVHMDQMGEVEYEPGEPKGTDWHPHRGFETVTYIIDGRMAHQDSHGGGGLITDGATQWMTAGAGVLHIETPPSELVESGGVFHGIQLWVNLPKKDKFAAPRYQAIEGDQVRLLSSDDGGALVRVIAGEVDGHGGPSATYTPITLAHATIQPGARLNLPWNRDFNALVYVLSGRGTVGPVGHPVQQGQLTVLGPGDRITVSAEDSQDANRPALEVLLLGGKPIREPVFQYGPFVMNSKSEVIQALEDFNAGKFGTIPPNALMPHRPLR</sequence>
<reference evidence="6 7" key="1">
    <citation type="submission" date="2020-05" db="EMBL/GenBank/DDBJ databases">
        <title>Draft genome sequence of Mycobacterium hippocampi DL, isolated from European seabass, Dicentrarchus labrax, reared in fish farms.</title>
        <authorList>
            <person name="Stathopoulou P."/>
            <person name="Asimakis E."/>
            <person name="Tzokas K."/>
            <person name="Batargias C."/>
            <person name="Tsiamis G."/>
        </authorList>
    </citation>
    <scope>NUCLEOTIDE SEQUENCE [LARGE SCALE GENOMIC DNA]</scope>
    <source>
        <strain evidence="6 7">DL</strain>
    </source>
</reference>
<dbReference type="PIRSF" id="PIRSF006232">
    <property type="entry name" value="Pirin"/>
    <property type="match status" value="1"/>
</dbReference>
<feature type="binding site" evidence="2">
    <location>
        <position position="80"/>
    </location>
    <ligand>
        <name>Fe cation</name>
        <dbReference type="ChEBI" id="CHEBI:24875"/>
    </ligand>
</feature>
<evidence type="ECO:0000259" key="5">
    <source>
        <dbReference type="Pfam" id="PF05726"/>
    </source>
</evidence>
<name>A0A850PJN0_9MYCO</name>
<feature type="binding site" evidence="2">
    <location>
        <position position="82"/>
    </location>
    <ligand>
        <name>Fe cation</name>
        <dbReference type="ChEBI" id="CHEBI:24875"/>
    </ligand>
</feature>
<dbReference type="CDD" id="cd02909">
    <property type="entry name" value="cupin_pirin_N"/>
    <property type="match status" value="1"/>
</dbReference>
<dbReference type="Pfam" id="PF02678">
    <property type="entry name" value="Pirin"/>
    <property type="match status" value="1"/>
</dbReference>
<organism evidence="6 7">
    <name type="scientific">Mycolicibacterium hippocampi</name>
    <dbReference type="NCBI Taxonomy" id="659824"/>
    <lineage>
        <taxon>Bacteria</taxon>
        <taxon>Bacillati</taxon>
        <taxon>Actinomycetota</taxon>
        <taxon>Actinomycetes</taxon>
        <taxon>Mycobacteriales</taxon>
        <taxon>Mycobacteriaceae</taxon>
        <taxon>Mycolicibacterium</taxon>
    </lineage>
</organism>
<dbReference type="Gene3D" id="2.60.120.10">
    <property type="entry name" value="Jelly Rolls"/>
    <property type="match status" value="2"/>
</dbReference>
<dbReference type="PANTHER" id="PTHR13903:SF8">
    <property type="entry name" value="PIRIN"/>
    <property type="match status" value="1"/>
</dbReference>
<dbReference type="AlphaFoldDB" id="A0A850PJN0"/>
<evidence type="ECO:0000256" key="1">
    <source>
        <dbReference type="ARBA" id="ARBA00008416"/>
    </source>
</evidence>
<dbReference type="InterPro" id="IPR012093">
    <property type="entry name" value="Pirin"/>
</dbReference>
<proteinExistence type="inferred from homology"/>
<dbReference type="CDD" id="cd02247">
    <property type="entry name" value="cupin_pirin_C"/>
    <property type="match status" value="1"/>
</dbReference>